<dbReference type="InterPro" id="IPR001254">
    <property type="entry name" value="Trypsin_dom"/>
</dbReference>
<evidence type="ECO:0000256" key="1">
    <source>
        <dbReference type="SAM" id="SignalP"/>
    </source>
</evidence>
<sequence>MFLKLGRTLALALLVDGTAAAAVDRRIVGGNAANPGDFPFVVYIDLNKTPWCAGTLLDGSTVLTGLPLRLTTA</sequence>
<dbReference type="GO" id="GO:0004252">
    <property type="term" value="F:serine-type endopeptidase activity"/>
    <property type="evidence" value="ECO:0007669"/>
    <property type="project" value="InterPro"/>
</dbReference>
<feature type="domain" description="Peptidase S1" evidence="2">
    <location>
        <begin position="27"/>
        <end position="64"/>
    </location>
</feature>
<evidence type="ECO:0000259" key="2">
    <source>
        <dbReference type="Pfam" id="PF00089"/>
    </source>
</evidence>
<dbReference type="AlphaFoldDB" id="A0A0F7ZHJ3"/>
<name>A0A0F7ZHJ3_9HYPO</name>
<protein>
    <recommendedName>
        <fullName evidence="2">Peptidase S1 domain-containing protein</fullName>
    </recommendedName>
</protein>
<dbReference type="Proteomes" id="UP000054481">
    <property type="component" value="Unassembled WGS sequence"/>
</dbReference>
<keyword evidence="4" id="KW-1185">Reference proteome</keyword>
<evidence type="ECO:0000313" key="4">
    <source>
        <dbReference type="Proteomes" id="UP000054481"/>
    </source>
</evidence>
<feature type="signal peptide" evidence="1">
    <location>
        <begin position="1"/>
        <end position="20"/>
    </location>
</feature>
<keyword evidence="1" id="KW-0732">Signal</keyword>
<dbReference type="InterPro" id="IPR009003">
    <property type="entry name" value="Peptidase_S1_PA"/>
</dbReference>
<feature type="chain" id="PRO_5002525772" description="Peptidase S1 domain-containing protein" evidence="1">
    <location>
        <begin position="21"/>
        <end position="73"/>
    </location>
</feature>
<evidence type="ECO:0000313" key="3">
    <source>
        <dbReference type="EMBL" id="KJZ72741.1"/>
    </source>
</evidence>
<gene>
    <name evidence="3" type="ORF">HIM_07933</name>
</gene>
<dbReference type="OrthoDB" id="6380398at2759"/>
<dbReference type="EMBL" id="KQ030543">
    <property type="protein sequence ID" value="KJZ72741.1"/>
    <property type="molecule type" value="Genomic_DNA"/>
</dbReference>
<dbReference type="InterPro" id="IPR043504">
    <property type="entry name" value="Peptidase_S1_PA_chymotrypsin"/>
</dbReference>
<accession>A0A0F7ZHJ3</accession>
<dbReference type="GO" id="GO:0006508">
    <property type="term" value="P:proteolysis"/>
    <property type="evidence" value="ECO:0007669"/>
    <property type="project" value="InterPro"/>
</dbReference>
<organism evidence="3 4">
    <name type="scientific">Hirsutella minnesotensis 3608</name>
    <dbReference type="NCBI Taxonomy" id="1043627"/>
    <lineage>
        <taxon>Eukaryota</taxon>
        <taxon>Fungi</taxon>
        <taxon>Dikarya</taxon>
        <taxon>Ascomycota</taxon>
        <taxon>Pezizomycotina</taxon>
        <taxon>Sordariomycetes</taxon>
        <taxon>Hypocreomycetidae</taxon>
        <taxon>Hypocreales</taxon>
        <taxon>Ophiocordycipitaceae</taxon>
        <taxon>Hirsutella</taxon>
    </lineage>
</organism>
<dbReference type="Gene3D" id="2.40.10.10">
    <property type="entry name" value="Trypsin-like serine proteases"/>
    <property type="match status" value="1"/>
</dbReference>
<dbReference type="Pfam" id="PF00089">
    <property type="entry name" value="Trypsin"/>
    <property type="match status" value="1"/>
</dbReference>
<dbReference type="SUPFAM" id="SSF50494">
    <property type="entry name" value="Trypsin-like serine proteases"/>
    <property type="match status" value="1"/>
</dbReference>
<proteinExistence type="predicted"/>
<reference evidence="3 4" key="1">
    <citation type="journal article" date="2014" name="Genome Biol. Evol.">
        <title>Comparative genomics and transcriptomics analyses reveal divergent lifestyle features of nematode endoparasitic fungus Hirsutella minnesotensis.</title>
        <authorList>
            <person name="Lai Y."/>
            <person name="Liu K."/>
            <person name="Zhang X."/>
            <person name="Zhang X."/>
            <person name="Li K."/>
            <person name="Wang N."/>
            <person name="Shu C."/>
            <person name="Wu Y."/>
            <person name="Wang C."/>
            <person name="Bushley K.E."/>
            <person name="Xiang M."/>
            <person name="Liu X."/>
        </authorList>
    </citation>
    <scope>NUCLEOTIDE SEQUENCE [LARGE SCALE GENOMIC DNA]</scope>
    <source>
        <strain evidence="3 4">3608</strain>
    </source>
</reference>